<dbReference type="EMBL" id="LFMI01000603">
    <property type="protein sequence ID" value="OTA05439.1"/>
    <property type="molecule type" value="Genomic_DNA"/>
</dbReference>
<evidence type="ECO:0000313" key="3">
    <source>
        <dbReference type="Proteomes" id="UP000219286"/>
    </source>
</evidence>
<keyword evidence="1" id="KW-1133">Transmembrane helix</keyword>
<evidence type="ECO:0000313" key="2">
    <source>
        <dbReference type="EMBL" id="OTA05439.1"/>
    </source>
</evidence>
<gene>
    <name evidence="2" type="ORF">A9Z42_0061190</name>
</gene>
<organism evidence="2 3">
    <name type="scientific">Trichoderma parareesei</name>
    <name type="common">Filamentous fungus</name>
    <dbReference type="NCBI Taxonomy" id="858221"/>
    <lineage>
        <taxon>Eukaryota</taxon>
        <taxon>Fungi</taxon>
        <taxon>Dikarya</taxon>
        <taxon>Ascomycota</taxon>
        <taxon>Pezizomycotina</taxon>
        <taxon>Sordariomycetes</taxon>
        <taxon>Hypocreomycetidae</taxon>
        <taxon>Hypocreales</taxon>
        <taxon>Hypocreaceae</taxon>
        <taxon>Trichoderma</taxon>
    </lineage>
</organism>
<keyword evidence="1" id="KW-0472">Membrane</keyword>
<name>A0A2H2ZES3_TRIPA</name>
<feature type="transmembrane region" description="Helical" evidence="1">
    <location>
        <begin position="30"/>
        <end position="52"/>
    </location>
</feature>
<keyword evidence="3" id="KW-1185">Reference proteome</keyword>
<comment type="caution">
    <text evidence="2">The sequence shown here is derived from an EMBL/GenBank/DDBJ whole genome shotgun (WGS) entry which is preliminary data.</text>
</comment>
<dbReference type="AlphaFoldDB" id="A0A2H2ZES3"/>
<proteinExistence type="predicted"/>
<reference evidence="2 3" key="1">
    <citation type="journal article" date="2015" name="Genome Announc.">
        <title>Genome sequence and annotation of Trichoderma parareesei, the ancestor of the cellulase producer Trichoderma reesei.</title>
        <authorList>
            <person name="Yang D."/>
            <person name="Pomraning K."/>
            <person name="Kopchinskiy A."/>
            <person name="Karimi Aghcheh R."/>
            <person name="Atanasova L."/>
            <person name="Chenthamara K."/>
            <person name="Baker S.E."/>
            <person name="Zhang R."/>
            <person name="Shen Q."/>
            <person name="Freitag M."/>
            <person name="Kubicek C.P."/>
            <person name="Druzhinina I.S."/>
        </authorList>
    </citation>
    <scope>NUCLEOTIDE SEQUENCE [LARGE SCALE GENOMIC DNA]</scope>
    <source>
        <strain evidence="2 3">CBS 125925</strain>
    </source>
</reference>
<dbReference type="OrthoDB" id="2017974at2759"/>
<sequence length="140" mass="15400">MVLSRWLLQINISLSALVLLPGSQQSHFSWAPAATFAILAAWGVTGMSLAFLHKRYLLQNPQRTILYPLQVWLPFVMVLQSSLSEAILLLPLATTAAMIFLAAQRGGGAPDDDLGLPIPVPGPRRFRFRPAIMLPDAQNR</sequence>
<dbReference type="Proteomes" id="UP000219286">
    <property type="component" value="Unassembled WGS sequence"/>
</dbReference>
<keyword evidence="1" id="KW-0812">Transmembrane</keyword>
<protein>
    <submittedName>
        <fullName evidence="2">Uncharacterized protein</fullName>
    </submittedName>
</protein>
<accession>A0A2H2ZES3</accession>
<evidence type="ECO:0000256" key="1">
    <source>
        <dbReference type="SAM" id="Phobius"/>
    </source>
</evidence>